<evidence type="ECO:0000313" key="2">
    <source>
        <dbReference type="Proteomes" id="UP000054821"/>
    </source>
</evidence>
<keyword evidence="2" id="KW-1185">Reference proteome</keyword>
<dbReference type="Proteomes" id="UP000054821">
    <property type="component" value="Unassembled WGS sequence"/>
</dbReference>
<gene>
    <name evidence="1" type="ORF">TGAM01_v205367</name>
</gene>
<dbReference type="GeneID" id="29987880"/>
<reference evidence="1 2" key="1">
    <citation type="journal article" date="2016" name="Genome Announc.">
        <title>Draft Whole-Genome Sequence of Trichoderma gamsii T6085, a Promising Biocontrol Agent of Fusarium Head Blight on Wheat.</title>
        <authorList>
            <person name="Baroncelli R."/>
            <person name="Zapparata A."/>
            <person name="Piaggeschi G."/>
            <person name="Sarrocco S."/>
            <person name="Vannacci G."/>
        </authorList>
    </citation>
    <scope>NUCLEOTIDE SEQUENCE [LARGE SCALE GENOMIC DNA]</scope>
    <source>
        <strain evidence="1 2">T6085</strain>
    </source>
</reference>
<dbReference type="RefSeq" id="XP_018658985.1">
    <property type="nucleotide sequence ID" value="XM_018807797.1"/>
</dbReference>
<name>A0A2P4ZNR6_9HYPO</name>
<dbReference type="AlphaFoldDB" id="A0A2P4ZNR6"/>
<organism evidence="1 2">
    <name type="scientific">Trichoderma gamsii</name>
    <dbReference type="NCBI Taxonomy" id="398673"/>
    <lineage>
        <taxon>Eukaryota</taxon>
        <taxon>Fungi</taxon>
        <taxon>Dikarya</taxon>
        <taxon>Ascomycota</taxon>
        <taxon>Pezizomycotina</taxon>
        <taxon>Sordariomycetes</taxon>
        <taxon>Hypocreomycetidae</taxon>
        <taxon>Hypocreales</taxon>
        <taxon>Hypocreaceae</taxon>
        <taxon>Trichoderma</taxon>
    </lineage>
</organism>
<evidence type="ECO:0000313" key="1">
    <source>
        <dbReference type="EMBL" id="PON25930.1"/>
    </source>
</evidence>
<accession>A0A2P4ZNR6</accession>
<sequence>MAAPKPSLRAVANCEVGRLLQQLGRLRAVPISNRDFDTGSRAEARSLSRLHRSSRDIRRCPAAAGGMEAVAVMTPASRDQVQRAPGQQNLRLDCRSAGHYSVNVRAPYCSSTWTSRAPQGLSWIIQVSPSISKRPYRYVLRPEATGSRQWIWARKDG</sequence>
<protein>
    <submittedName>
        <fullName evidence="1">Uncharacterized protein</fullName>
    </submittedName>
</protein>
<dbReference type="EMBL" id="JPDN02000016">
    <property type="protein sequence ID" value="PON25930.1"/>
    <property type="molecule type" value="Genomic_DNA"/>
</dbReference>
<comment type="caution">
    <text evidence="1">The sequence shown here is derived from an EMBL/GenBank/DDBJ whole genome shotgun (WGS) entry which is preliminary data.</text>
</comment>
<proteinExistence type="predicted"/>